<reference evidence="2" key="1">
    <citation type="submission" date="2022-11" db="UniProtKB">
        <authorList>
            <consortium name="WormBaseParasite"/>
        </authorList>
    </citation>
    <scope>IDENTIFICATION</scope>
</reference>
<evidence type="ECO:0000313" key="2">
    <source>
        <dbReference type="WBParaSite" id="PS1159_v2.g24243.t1"/>
    </source>
</evidence>
<evidence type="ECO:0000313" key="1">
    <source>
        <dbReference type="Proteomes" id="UP000887580"/>
    </source>
</evidence>
<dbReference type="WBParaSite" id="PS1159_v2.g24243.t1">
    <property type="protein sequence ID" value="PS1159_v2.g24243.t1"/>
    <property type="gene ID" value="PS1159_v2.g24243"/>
</dbReference>
<protein>
    <submittedName>
        <fullName evidence="2">Cyclin-dependent kinases regulatory subunit</fullName>
    </submittedName>
</protein>
<proteinExistence type="predicted"/>
<name>A0AC35G752_9BILA</name>
<dbReference type="Proteomes" id="UP000887580">
    <property type="component" value="Unplaced"/>
</dbReference>
<organism evidence="1 2">
    <name type="scientific">Panagrolaimus sp. PS1159</name>
    <dbReference type="NCBI Taxonomy" id="55785"/>
    <lineage>
        <taxon>Eukaryota</taxon>
        <taxon>Metazoa</taxon>
        <taxon>Ecdysozoa</taxon>
        <taxon>Nematoda</taxon>
        <taxon>Chromadorea</taxon>
        <taxon>Rhabditida</taxon>
        <taxon>Tylenchina</taxon>
        <taxon>Panagrolaimomorpha</taxon>
        <taxon>Panagrolaimoidea</taxon>
        <taxon>Panagrolaimidae</taxon>
        <taxon>Panagrolaimus</taxon>
    </lineage>
</organism>
<sequence length="105" mass="12702">MHASTSSPPTTHHQKLPFYLRKLDVFPIDPFEFYYSDIYSDDVYDYRHVIIKECYRKHIPKGKLFTETEWRGIGVQMSIGWEHFLIHNPEPYILIFRRPKKTDRA</sequence>
<accession>A0AC35G752</accession>